<gene>
    <name evidence="2" type="ORF">VO63_36730</name>
</gene>
<name>A0A2P2GC34_STREW</name>
<reference evidence="2 3" key="1">
    <citation type="submission" date="2015-05" db="EMBL/GenBank/DDBJ databases">
        <title>Draft Genome assembly of Streptomyces showdoensis.</title>
        <authorList>
            <person name="Thapa K.K."/>
            <person name="Metsa-Ketela M."/>
        </authorList>
    </citation>
    <scope>NUCLEOTIDE SEQUENCE [LARGE SCALE GENOMIC DNA]</scope>
    <source>
        <strain evidence="2 3">ATCC 15227</strain>
    </source>
</reference>
<evidence type="ECO:0000313" key="2">
    <source>
        <dbReference type="EMBL" id="KKZ68971.1"/>
    </source>
</evidence>
<dbReference type="EMBL" id="LAQS01000140">
    <property type="protein sequence ID" value="KKZ68971.1"/>
    <property type="molecule type" value="Genomic_DNA"/>
</dbReference>
<organism evidence="2 3">
    <name type="scientific">Streptomyces showdoensis</name>
    <dbReference type="NCBI Taxonomy" id="68268"/>
    <lineage>
        <taxon>Bacteria</taxon>
        <taxon>Bacillati</taxon>
        <taxon>Actinomycetota</taxon>
        <taxon>Actinomycetes</taxon>
        <taxon>Kitasatosporales</taxon>
        <taxon>Streptomycetaceae</taxon>
        <taxon>Streptomyces</taxon>
    </lineage>
</organism>
<proteinExistence type="predicted"/>
<evidence type="ECO:0000313" key="3">
    <source>
        <dbReference type="Proteomes" id="UP000265325"/>
    </source>
</evidence>
<feature type="region of interest" description="Disordered" evidence="1">
    <location>
        <begin position="1"/>
        <end position="83"/>
    </location>
</feature>
<feature type="non-terminal residue" evidence="2">
    <location>
        <position position="83"/>
    </location>
</feature>
<feature type="compositionally biased region" description="Low complexity" evidence="1">
    <location>
        <begin position="39"/>
        <end position="83"/>
    </location>
</feature>
<sequence length="83" mass="7744">MRDPWSGPPDPTDAAPVPPAPLTGARDHGVPAGGGATGRAGALDLGAPAEPAGRGRAPVPVAGPAGGPAAYGPAAGPAGPWKI</sequence>
<accession>A0A2P2GC34</accession>
<evidence type="ECO:0000256" key="1">
    <source>
        <dbReference type="SAM" id="MobiDB-lite"/>
    </source>
</evidence>
<dbReference type="AlphaFoldDB" id="A0A2P2GC34"/>
<protein>
    <submittedName>
        <fullName evidence="2">Uncharacterized protein</fullName>
    </submittedName>
</protein>
<feature type="compositionally biased region" description="Pro residues" evidence="1">
    <location>
        <begin position="1"/>
        <end position="21"/>
    </location>
</feature>
<comment type="caution">
    <text evidence="2">The sequence shown here is derived from an EMBL/GenBank/DDBJ whole genome shotgun (WGS) entry which is preliminary data.</text>
</comment>
<keyword evidence="3" id="KW-1185">Reference proteome</keyword>
<dbReference type="Proteomes" id="UP000265325">
    <property type="component" value="Unassembled WGS sequence"/>
</dbReference>